<protein>
    <submittedName>
        <fullName evidence="10">Cell cycle checkpoint protein rad17</fullName>
    </submittedName>
</protein>
<comment type="subcellular location">
    <subcellularLocation>
        <location evidence="1">Nucleus</location>
    </subcellularLocation>
</comment>
<dbReference type="InterPro" id="IPR027417">
    <property type="entry name" value="P-loop_NTPase"/>
</dbReference>
<accession>A0A1B8G8K9</accession>
<keyword evidence="6" id="KW-0539">Nucleus</keyword>
<dbReference type="GO" id="GO:0033314">
    <property type="term" value="P:mitotic DNA replication checkpoint signaling"/>
    <property type="evidence" value="ECO:0007669"/>
    <property type="project" value="TreeGrafter"/>
</dbReference>
<evidence type="ECO:0000256" key="2">
    <source>
        <dbReference type="ARBA" id="ARBA00006168"/>
    </source>
</evidence>
<evidence type="ECO:0000256" key="3">
    <source>
        <dbReference type="ARBA" id="ARBA00022741"/>
    </source>
</evidence>
<keyword evidence="7" id="KW-0131">Cell cycle</keyword>
<evidence type="ECO:0000256" key="8">
    <source>
        <dbReference type="SAM" id="MobiDB-lite"/>
    </source>
</evidence>
<name>A0A1B8G8K9_9PEZI</name>
<feature type="region of interest" description="Disordered" evidence="8">
    <location>
        <begin position="679"/>
        <end position="700"/>
    </location>
</feature>
<dbReference type="Pfam" id="PF03215">
    <property type="entry name" value="Rad17"/>
    <property type="match status" value="1"/>
</dbReference>
<dbReference type="GO" id="GO:0006281">
    <property type="term" value="P:DNA repair"/>
    <property type="evidence" value="ECO:0007669"/>
    <property type="project" value="InterPro"/>
</dbReference>
<dbReference type="EMBL" id="KV460272">
    <property type="protein sequence ID" value="OBT92164.1"/>
    <property type="molecule type" value="Genomic_DNA"/>
</dbReference>
<keyword evidence="11" id="KW-1185">Reference proteome</keyword>
<keyword evidence="5" id="KW-0067">ATP-binding</keyword>
<evidence type="ECO:0000256" key="4">
    <source>
        <dbReference type="ARBA" id="ARBA00022763"/>
    </source>
</evidence>
<dbReference type="SUPFAM" id="SSF52540">
    <property type="entry name" value="P-loop containing nucleoside triphosphate hydrolases"/>
    <property type="match status" value="1"/>
</dbReference>
<dbReference type="PANTHER" id="PTHR12172">
    <property type="entry name" value="CELL CYCLE CHECKPOINT PROTEIN RAD17"/>
    <property type="match status" value="1"/>
</dbReference>
<dbReference type="GO" id="GO:0005634">
    <property type="term" value="C:nucleus"/>
    <property type="evidence" value="ECO:0007669"/>
    <property type="project" value="UniProtKB-SubCell"/>
</dbReference>
<feature type="compositionally biased region" description="Low complexity" evidence="8">
    <location>
        <begin position="93"/>
        <end position="105"/>
    </location>
</feature>
<feature type="compositionally biased region" description="Low complexity" evidence="8">
    <location>
        <begin position="11"/>
        <end position="21"/>
    </location>
</feature>
<dbReference type="GO" id="GO:0003689">
    <property type="term" value="F:DNA clamp loader activity"/>
    <property type="evidence" value="ECO:0007669"/>
    <property type="project" value="TreeGrafter"/>
</dbReference>
<dbReference type="Gene3D" id="3.40.50.300">
    <property type="entry name" value="P-loop containing nucleotide triphosphate hydrolases"/>
    <property type="match status" value="1"/>
</dbReference>
<feature type="compositionally biased region" description="Basic and acidic residues" evidence="8">
    <location>
        <begin position="107"/>
        <end position="120"/>
    </location>
</feature>
<dbReference type="STRING" id="342668.A0A1B8G8K9"/>
<organism evidence="10 11">
    <name type="scientific">Pseudogymnoascus verrucosus</name>
    <dbReference type="NCBI Taxonomy" id="342668"/>
    <lineage>
        <taxon>Eukaryota</taxon>
        <taxon>Fungi</taxon>
        <taxon>Dikarya</taxon>
        <taxon>Ascomycota</taxon>
        <taxon>Pezizomycotina</taxon>
        <taxon>Leotiomycetes</taxon>
        <taxon>Thelebolales</taxon>
        <taxon>Thelebolaceae</taxon>
        <taxon>Pseudogymnoascus</taxon>
    </lineage>
</organism>
<comment type="similarity">
    <text evidence="2">Belongs to the rad17/RAD24 family.</text>
</comment>
<evidence type="ECO:0000256" key="6">
    <source>
        <dbReference type="ARBA" id="ARBA00023242"/>
    </source>
</evidence>
<evidence type="ECO:0000259" key="9">
    <source>
        <dbReference type="Pfam" id="PF25812"/>
    </source>
</evidence>
<feature type="region of interest" description="Disordered" evidence="8">
    <location>
        <begin position="1"/>
        <end position="170"/>
    </location>
</feature>
<reference evidence="11" key="2">
    <citation type="journal article" date="2018" name="Nat. Commun.">
        <title>Extreme sensitivity to ultraviolet light in the fungal pathogen causing white-nose syndrome of bats.</title>
        <authorList>
            <person name="Palmer J.M."/>
            <person name="Drees K.P."/>
            <person name="Foster J.T."/>
            <person name="Lindner D.L."/>
        </authorList>
    </citation>
    <scope>NUCLEOTIDE SEQUENCE [LARGE SCALE GENOMIC DNA]</scope>
    <source>
        <strain evidence="11">UAMH 10579</strain>
    </source>
</reference>
<dbReference type="InterPro" id="IPR057927">
    <property type="entry name" value="RAD24-like_helical"/>
</dbReference>
<dbReference type="GeneID" id="28843425"/>
<feature type="domain" description="Checkpoint protein RAD24-like helical bundle" evidence="9">
    <location>
        <begin position="534"/>
        <end position="644"/>
    </location>
</feature>
<dbReference type="Pfam" id="PF25812">
    <property type="entry name" value="RAD24_helical"/>
    <property type="match status" value="1"/>
</dbReference>
<dbReference type="InterPro" id="IPR004582">
    <property type="entry name" value="Checkpoint_prot_Rad17_Rad24"/>
</dbReference>
<dbReference type="GO" id="GO:0005524">
    <property type="term" value="F:ATP binding"/>
    <property type="evidence" value="ECO:0007669"/>
    <property type="project" value="UniProtKB-KW"/>
</dbReference>
<dbReference type="Proteomes" id="UP000091956">
    <property type="component" value="Unassembled WGS sequence"/>
</dbReference>
<feature type="compositionally biased region" description="Polar residues" evidence="8">
    <location>
        <begin position="123"/>
        <end position="140"/>
    </location>
</feature>
<evidence type="ECO:0000256" key="7">
    <source>
        <dbReference type="ARBA" id="ARBA00023306"/>
    </source>
</evidence>
<keyword evidence="4" id="KW-0227">DNA damage</keyword>
<dbReference type="PANTHER" id="PTHR12172:SF0">
    <property type="entry name" value="CELL CYCLE CHECKPOINT PROTEIN RAD17"/>
    <property type="match status" value="1"/>
</dbReference>
<dbReference type="RefSeq" id="XP_018125897.1">
    <property type="nucleotide sequence ID" value="XM_018279446.2"/>
</dbReference>
<evidence type="ECO:0000313" key="10">
    <source>
        <dbReference type="EMBL" id="OBT92164.1"/>
    </source>
</evidence>
<reference evidence="10 11" key="1">
    <citation type="submission" date="2016-03" db="EMBL/GenBank/DDBJ databases">
        <title>Comparative genomics of Pseudogymnoascus destructans, the fungus causing white-nose syndrome of bats.</title>
        <authorList>
            <person name="Palmer J.M."/>
            <person name="Drees K.P."/>
            <person name="Foster J.T."/>
            <person name="Lindner D.L."/>
        </authorList>
    </citation>
    <scope>NUCLEOTIDE SEQUENCE [LARGE SCALE GENOMIC DNA]</scope>
    <source>
        <strain evidence="10 11">UAMH 10579</strain>
    </source>
</reference>
<evidence type="ECO:0000256" key="5">
    <source>
        <dbReference type="ARBA" id="ARBA00022840"/>
    </source>
</evidence>
<dbReference type="GO" id="GO:0003682">
    <property type="term" value="F:chromatin binding"/>
    <property type="evidence" value="ECO:0007669"/>
    <property type="project" value="TreeGrafter"/>
</dbReference>
<dbReference type="GO" id="GO:0000077">
    <property type="term" value="P:DNA damage checkpoint signaling"/>
    <property type="evidence" value="ECO:0007669"/>
    <property type="project" value="TreeGrafter"/>
</dbReference>
<gene>
    <name evidence="10" type="primary">RAD17</name>
    <name evidence="10" type="ORF">VE01_10039</name>
</gene>
<feature type="compositionally biased region" description="Acidic residues" evidence="8">
    <location>
        <begin position="152"/>
        <end position="164"/>
    </location>
</feature>
<keyword evidence="3" id="KW-0547">Nucleotide-binding</keyword>
<dbReference type="AlphaFoldDB" id="A0A1B8G8K9"/>
<evidence type="ECO:0000313" key="11">
    <source>
        <dbReference type="Proteomes" id="UP000091956"/>
    </source>
</evidence>
<evidence type="ECO:0000256" key="1">
    <source>
        <dbReference type="ARBA" id="ARBA00004123"/>
    </source>
</evidence>
<feature type="compositionally biased region" description="Gly residues" evidence="8">
    <location>
        <begin position="683"/>
        <end position="700"/>
    </location>
</feature>
<proteinExistence type="inferred from homology"/>
<sequence length="893" mass="95646">MAPPTKRPRRNVVVSSSPSAPKGDNGSDDEYTQKGAAAPIRTIDFNSSPIEEPSPFVRPTRSLKQPPTPTKSRQSTLTSNGQRNTTSLLPNQSRAASSRKSASTSPEKPRARGKPVEKGKSKSLYTFFSTQVQKQQSQGARPTGERNREALVEEDEGISDEDEVPESKAKISSSFAAAAAKRTRDDMEGGVGVISGSQRFMRPPVPVQANKKEGDSRPWADRFAPMDLDELAVHKKKVSDVGGWLEAVMEGKLRQRLLILKGAAGTGKTTTVQLLAKSMGAEILEWRNPAGSMASDEGFVSMAAQFEEFMGRGGKFGQLDIFSEDEPTPPSTSVVKPLDRRKNIILIEEFPNTITRASTALQNFRSTLLQYLAANTPSLADMYTRPNAATAKAPIIPLIMVITETLLTTTATTDSFTAHRLLGPEILHHPAVATIEFNPVAPTLLAKALNLTVQKEARASGRRKTPGPLVLKRLAEIGDVRSAVSSLQFLCLRGEEGDWGGKVAFSAKGKKAAGREQPMTKMEEESLELVTRREASLGIFHAVGKVVYNKRDTPPTEQDMRAVEMLPPYLAHAARPRPSQVNSSELIDEMGTDTSTFISALHENYILSCDPPASYAEDSSDLVHAIGCIDALSDADLLTPSWESAYGQGGAGDVARQDELAFQVAVRGLLFALPDPVKRRGAPGRGGRGRGGGGGGGGGGDAFKMFYPTSLKLWRQKEEIGSLADLAASRLLRREDGASTTSSAAVNREVGTVEGWRRDAFASSAAATVTEGGEPDAPSPSLVGLGASARTEMLLERLPYLFAIHVSRTRSVSLPLPRAEMERVVKFVGIGGVAEDDEDGVGLVVDVDGKGEGNERKVKILRPGAAGVGRGLEERFGALKAGGTVLSDDDIED</sequence>
<dbReference type="OrthoDB" id="10265971at2759"/>
<feature type="compositionally biased region" description="Basic residues" evidence="8">
    <location>
        <begin position="1"/>
        <end position="10"/>
    </location>
</feature>
<feature type="compositionally biased region" description="Polar residues" evidence="8">
    <location>
        <begin position="62"/>
        <end position="92"/>
    </location>
</feature>